<dbReference type="Gene3D" id="3.10.450.40">
    <property type="match status" value="2"/>
</dbReference>
<keyword evidence="1" id="KW-0732">Signal</keyword>
<sequence>MKKWVIILVAVLSVGGIGAVVSANNNDTSSNTKEVNNSNVEIITVEEAKNIALNYVGKGEVEEVELERKNGSYVYEVEVEWMDDDAEIYIDAYTGEVIFVEDDISKWINSNESNSSSTEKSKNKLITKEEAITIALNEIKDSKVEEVELDEDDGIYVYEIELKQSGKEVELDISAHTGEILTIDWD</sequence>
<reference evidence="3 4" key="1">
    <citation type="submission" date="2016-12" db="EMBL/GenBank/DDBJ databases">
        <title>The whole genome sequencing and assembly of Bacillus cohnii DSM 6307T strain.</title>
        <authorList>
            <person name="Lee Y.-J."/>
            <person name="Yi H."/>
            <person name="Bahn Y.-S."/>
            <person name="Kim J.F."/>
            <person name="Lee D.-W."/>
        </authorList>
    </citation>
    <scope>NUCLEOTIDE SEQUENCE [LARGE SCALE GENOMIC DNA]</scope>
    <source>
        <strain evidence="3 4">DSM 6307</strain>
    </source>
</reference>
<evidence type="ECO:0000313" key="3">
    <source>
        <dbReference type="EMBL" id="AST91874.1"/>
    </source>
</evidence>
<dbReference type="STRING" id="1314751.GCA_001591425_00192"/>
<feature type="domain" description="PepSY" evidence="2">
    <location>
        <begin position="43"/>
        <end position="100"/>
    </location>
</feature>
<protein>
    <recommendedName>
        <fullName evidence="2">PepSY domain-containing protein</fullName>
    </recommendedName>
</protein>
<organism evidence="3 4">
    <name type="scientific">Sutcliffiella cohnii</name>
    <dbReference type="NCBI Taxonomy" id="33932"/>
    <lineage>
        <taxon>Bacteria</taxon>
        <taxon>Bacillati</taxon>
        <taxon>Bacillota</taxon>
        <taxon>Bacilli</taxon>
        <taxon>Bacillales</taxon>
        <taxon>Bacillaceae</taxon>
        <taxon>Sutcliffiella</taxon>
    </lineage>
</organism>
<dbReference type="EMBL" id="CP018866">
    <property type="protein sequence ID" value="AST91874.1"/>
    <property type="molecule type" value="Genomic_DNA"/>
</dbReference>
<dbReference type="Proteomes" id="UP000215224">
    <property type="component" value="Chromosome"/>
</dbReference>
<keyword evidence="4" id="KW-1185">Reference proteome</keyword>
<feature type="chain" id="PRO_5011267397" description="PepSY domain-containing protein" evidence="1">
    <location>
        <begin position="24"/>
        <end position="186"/>
    </location>
</feature>
<accession>A0A223KR93</accession>
<dbReference type="RefSeq" id="WP_066410979.1">
    <property type="nucleotide sequence ID" value="NZ_CP018866.1"/>
</dbReference>
<dbReference type="InterPro" id="IPR025711">
    <property type="entry name" value="PepSY"/>
</dbReference>
<dbReference type="AlphaFoldDB" id="A0A223KR93"/>
<evidence type="ECO:0000313" key="4">
    <source>
        <dbReference type="Proteomes" id="UP000215224"/>
    </source>
</evidence>
<feature type="domain" description="PepSY" evidence="2">
    <location>
        <begin position="126"/>
        <end position="182"/>
    </location>
</feature>
<gene>
    <name evidence="3" type="ORF">BC6307_11585</name>
</gene>
<feature type="signal peptide" evidence="1">
    <location>
        <begin position="1"/>
        <end position="23"/>
    </location>
</feature>
<dbReference type="KEGG" id="bcoh:BC6307_11585"/>
<proteinExistence type="predicted"/>
<dbReference type="Pfam" id="PF03413">
    <property type="entry name" value="PepSY"/>
    <property type="match status" value="2"/>
</dbReference>
<evidence type="ECO:0000256" key="1">
    <source>
        <dbReference type="SAM" id="SignalP"/>
    </source>
</evidence>
<name>A0A223KR93_9BACI</name>
<evidence type="ECO:0000259" key="2">
    <source>
        <dbReference type="Pfam" id="PF03413"/>
    </source>
</evidence>